<organism evidence="2 3">
    <name type="scientific">Perkinsus chesapeaki</name>
    <name type="common">Clam parasite</name>
    <name type="synonym">Perkinsus andrewsi</name>
    <dbReference type="NCBI Taxonomy" id="330153"/>
    <lineage>
        <taxon>Eukaryota</taxon>
        <taxon>Sar</taxon>
        <taxon>Alveolata</taxon>
        <taxon>Perkinsozoa</taxon>
        <taxon>Perkinsea</taxon>
        <taxon>Perkinsida</taxon>
        <taxon>Perkinsidae</taxon>
        <taxon>Perkinsus</taxon>
    </lineage>
</organism>
<keyword evidence="3" id="KW-1185">Reference proteome</keyword>
<feature type="domain" description="Rhodanese" evidence="1">
    <location>
        <begin position="21"/>
        <end position="91"/>
    </location>
</feature>
<dbReference type="InterPro" id="IPR036873">
    <property type="entry name" value="Rhodanese-like_dom_sf"/>
</dbReference>
<dbReference type="Pfam" id="PF00581">
    <property type="entry name" value="Rhodanese"/>
    <property type="match status" value="1"/>
</dbReference>
<dbReference type="SUPFAM" id="SSF52821">
    <property type="entry name" value="Rhodanese/Cell cycle control phosphatase"/>
    <property type="match status" value="1"/>
</dbReference>
<accession>A0A7J6N032</accession>
<dbReference type="CDD" id="cd00158">
    <property type="entry name" value="RHOD"/>
    <property type="match status" value="1"/>
</dbReference>
<dbReference type="Gene3D" id="3.40.250.10">
    <property type="entry name" value="Rhodanese-like domain"/>
    <property type="match status" value="1"/>
</dbReference>
<dbReference type="InterPro" id="IPR050229">
    <property type="entry name" value="GlpE_sulfurtransferase"/>
</dbReference>
<dbReference type="PANTHER" id="PTHR43031:SF1">
    <property type="entry name" value="PYRIDINE NUCLEOTIDE-DISULPHIDE OXIDOREDUCTASE"/>
    <property type="match status" value="1"/>
</dbReference>
<reference evidence="2 3" key="1">
    <citation type="submission" date="2020-04" db="EMBL/GenBank/DDBJ databases">
        <title>Perkinsus chesapeaki whole genome sequence.</title>
        <authorList>
            <person name="Bogema D.R."/>
        </authorList>
    </citation>
    <scope>NUCLEOTIDE SEQUENCE [LARGE SCALE GENOMIC DNA]</scope>
    <source>
        <strain evidence="2">ATCC PRA-425</strain>
    </source>
</reference>
<dbReference type="InterPro" id="IPR001763">
    <property type="entry name" value="Rhodanese-like_dom"/>
</dbReference>
<protein>
    <recommendedName>
        <fullName evidence="1">Rhodanese domain-containing protein</fullName>
    </recommendedName>
</protein>
<dbReference type="SMART" id="SM00450">
    <property type="entry name" value="RHOD"/>
    <property type="match status" value="1"/>
</dbReference>
<dbReference type="EMBL" id="JAAPAO010000034">
    <property type="protein sequence ID" value="KAF4676471.1"/>
    <property type="molecule type" value="Genomic_DNA"/>
</dbReference>
<sequence length="128" mass="13059">MGSAMSSDSTTTADLAAEVAKGKKLSVLDVRSAGELASKPALPGAINIPVGDVESRIAEVPKDGPVLVYCASGMRAGRAAGTLRSHGYSPVMSTVNCDSAKKIIDEVNELAKKETPASAAAASEEKKQ</sequence>
<dbReference type="AlphaFoldDB" id="A0A7J6N032"/>
<evidence type="ECO:0000313" key="2">
    <source>
        <dbReference type="EMBL" id="KAF4676471.1"/>
    </source>
</evidence>
<dbReference type="OrthoDB" id="566238at2759"/>
<dbReference type="PROSITE" id="PS50206">
    <property type="entry name" value="RHODANESE_3"/>
    <property type="match status" value="1"/>
</dbReference>
<dbReference type="Proteomes" id="UP000591131">
    <property type="component" value="Unassembled WGS sequence"/>
</dbReference>
<evidence type="ECO:0000313" key="3">
    <source>
        <dbReference type="Proteomes" id="UP000591131"/>
    </source>
</evidence>
<dbReference type="PANTHER" id="PTHR43031">
    <property type="entry name" value="FAD-DEPENDENT OXIDOREDUCTASE"/>
    <property type="match status" value="1"/>
</dbReference>
<proteinExistence type="predicted"/>
<comment type="caution">
    <text evidence="2">The sequence shown here is derived from an EMBL/GenBank/DDBJ whole genome shotgun (WGS) entry which is preliminary data.</text>
</comment>
<gene>
    <name evidence="2" type="ORF">FOL47_006109</name>
</gene>
<evidence type="ECO:0000259" key="1">
    <source>
        <dbReference type="PROSITE" id="PS50206"/>
    </source>
</evidence>
<name>A0A7J6N032_PERCH</name>